<protein>
    <submittedName>
        <fullName evidence="4">ADP-heptose synthase</fullName>
    </submittedName>
</protein>
<evidence type="ECO:0000313" key="4">
    <source>
        <dbReference type="EMBL" id="OBQ51755.1"/>
    </source>
</evidence>
<evidence type="ECO:0000256" key="2">
    <source>
        <dbReference type="ARBA" id="ARBA00022777"/>
    </source>
</evidence>
<dbReference type="PROSITE" id="PS00583">
    <property type="entry name" value="PFKB_KINASES_1"/>
    <property type="match status" value="1"/>
</dbReference>
<accession>A0A1B7XCR9</accession>
<keyword evidence="5" id="KW-1185">Reference proteome</keyword>
<dbReference type="InterPro" id="IPR002173">
    <property type="entry name" value="Carboh/pur_kinase_PfkB_CS"/>
</dbReference>
<dbReference type="FunFam" id="3.40.1190.20:FF:000002">
    <property type="entry name" value="Bifunctional protein HldE"/>
    <property type="match status" value="1"/>
</dbReference>
<keyword evidence="1" id="KW-0808">Transferase</keyword>
<dbReference type="Gene3D" id="3.40.1190.20">
    <property type="match status" value="1"/>
</dbReference>
<dbReference type="OrthoDB" id="9802794at2"/>
<dbReference type="RefSeq" id="WP_066854791.1">
    <property type="nucleotide sequence ID" value="NZ_JXMS01000013.1"/>
</dbReference>
<gene>
    <name evidence="4" type="ORF">SP90_09140</name>
</gene>
<dbReference type="InterPro" id="IPR011611">
    <property type="entry name" value="PfkB_dom"/>
</dbReference>
<evidence type="ECO:0000256" key="1">
    <source>
        <dbReference type="ARBA" id="ARBA00022679"/>
    </source>
</evidence>
<evidence type="ECO:0000313" key="5">
    <source>
        <dbReference type="Proteomes" id="UP000091979"/>
    </source>
</evidence>
<dbReference type="InterPro" id="IPR011913">
    <property type="entry name" value="RfaE_dom_I"/>
</dbReference>
<dbReference type="GO" id="GO:0033785">
    <property type="term" value="F:heptose 7-phosphate kinase activity"/>
    <property type="evidence" value="ECO:0007669"/>
    <property type="project" value="TreeGrafter"/>
</dbReference>
<feature type="domain" description="Carbohydrate kinase PfkB" evidence="3">
    <location>
        <begin position="18"/>
        <end position="318"/>
    </location>
</feature>
<dbReference type="PATRIC" id="fig|1560234.3.peg.659"/>
<dbReference type="Proteomes" id="UP000091979">
    <property type="component" value="Unassembled WGS sequence"/>
</dbReference>
<dbReference type="InterPro" id="IPR029056">
    <property type="entry name" value="Ribokinase-like"/>
</dbReference>
<dbReference type="GO" id="GO:0016773">
    <property type="term" value="F:phosphotransferase activity, alcohol group as acceptor"/>
    <property type="evidence" value="ECO:0007669"/>
    <property type="project" value="InterPro"/>
</dbReference>
<dbReference type="STRING" id="1560234.SP90_09140"/>
<proteinExistence type="predicted"/>
<evidence type="ECO:0000259" key="3">
    <source>
        <dbReference type="Pfam" id="PF00294"/>
    </source>
</evidence>
<reference evidence="4 5" key="1">
    <citation type="submission" date="2015-01" db="EMBL/GenBank/DDBJ databases">
        <title>Desulfovibrio sp. JC271 draft genome sequence.</title>
        <authorList>
            <person name="Shivani Y."/>
            <person name="Subhash Y."/>
            <person name="Sasikala C."/>
            <person name="Ramana C.V."/>
        </authorList>
    </citation>
    <scope>NUCLEOTIDE SEQUENCE [LARGE SCALE GENOMIC DNA]</scope>
    <source>
        <strain evidence="4 5">JC271</strain>
    </source>
</reference>
<comment type="caution">
    <text evidence="4">The sequence shown here is derived from an EMBL/GenBank/DDBJ whole genome shotgun (WGS) entry which is preliminary data.</text>
</comment>
<organism evidence="4 5">
    <name type="scientific">Halodesulfovibrio spirochaetisodalis</name>
    <dbReference type="NCBI Taxonomy" id="1560234"/>
    <lineage>
        <taxon>Bacteria</taxon>
        <taxon>Pseudomonadati</taxon>
        <taxon>Thermodesulfobacteriota</taxon>
        <taxon>Desulfovibrionia</taxon>
        <taxon>Desulfovibrionales</taxon>
        <taxon>Desulfovibrionaceae</taxon>
        <taxon>Halodesulfovibrio</taxon>
    </lineage>
</organism>
<keyword evidence="2" id="KW-0418">Kinase</keyword>
<name>A0A1B7XCR9_9BACT</name>
<dbReference type="PANTHER" id="PTHR46969">
    <property type="entry name" value="BIFUNCTIONAL PROTEIN HLDE"/>
    <property type="match status" value="1"/>
</dbReference>
<dbReference type="GO" id="GO:0033786">
    <property type="term" value="F:heptose-1-phosphate adenylyltransferase activity"/>
    <property type="evidence" value="ECO:0007669"/>
    <property type="project" value="TreeGrafter"/>
</dbReference>
<dbReference type="CDD" id="cd01172">
    <property type="entry name" value="RfaE_like"/>
    <property type="match status" value="1"/>
</dbReference>
<dbReference type="Pfam" id="PF00294">
    <property type="entry name" value="PfkB"/>
    <property type="match status" value="1"/>
</dbReference>
<sequence length="337" mass="36516">MVNKDTLAERVYSFAGSKVLIIGDIMIDEYLMGSADRISPEAPVPVVHVSSDRHVLGGAGNVAKNVRTLGGAPKIITVSGAGMGADLLNALLDSEEIEHDILQIGTRKTTRKTRILASNQQMIRIDREDTATIQGEELDKLMERVEDCIDEYEVVIVSDYGKGLVSKEFMERLSFLCDAQERRPKIFVDPKTRNFKLYQNVFILTPNAKETSEGANLPVGSREEILEAGREIFRLLGCDKLLTTLGPLGMALFDDEDTVWHVPTMAQEVFDVTGAGDTVIATAALAVASGCSLVDSCVLANYAAGVVVGHVGAASVTPDQLVETIQTLPLPPVEKWT</sequence>
<dbReference type="GO" id="GO:0005829">
    <property type="term" value="C:cytosol"/>
    <property type="evidence" value="ECO:0007669"/>
    <property type="project" value="TreeGrafter"/>
</dbReference>
<dbReference type="PANTHER" id="PTHR46969:SF1">
    <property type="entry name" value="BIFUNCTIONAL PROTEIN HLDE"/>
    <property type="match status" value="1"/>
</dbReference>
<dbReference type="AlphaFoldDB" id="A0A1B7XCR9"/>
<dbReference type="EMBL" id="JXMS01000013">
    <property type="protein sequence ID" value="OBQ51755.1"/>
    <property type="molecule type" value="Genomic_DNA"/>
</dbReference>
<dbReference type="SUPFAM" id="SSF53613">
    <property type="entry name" value="Ribokinase-like"/>
    <property type="match status" value="1"/>
</dbReference>